<protein>
    <submittedName>
        <fullName evidence="3">OmpA family protein</fullName>
    </submittedName>
</protein>
<dbReference type="SUPFAM" id="SSF103088">
    <property type="entry name" value="OmpA-like"/>
    <property type="match status" value="1"/>
</dbReference>
<dbReference type="RefSeq" id="WP_206369542.1">
    <property type="nucleotide sequence ID" value="NZ_CAWPTM010000156.1"/>
</dbReference>
<dbReference type="PROSITE" id="PS51123">
    <property type="entry name" value="OMPA_2"/>
    <property type="match status" value="1"/>
</dbReference>
<comment type="caution">
    <text evidence="3">The sequence shown here is derived from an EMBL/GenBank/DDBJ whole genome shotgun (WGS) entry which is preliminary data.</text>
</comment>
<dbReference type="Proteomes" id="UP000779070">
    <property type="component" value="Unassembled WGS sequence"/>
</dbReference>
<feature type="domain" description="OmpA-like" evidence="2">
    <location>
        <begin position="598"/>
        <end position="725"/>
    </location>
</feature>
<dbReference type="CDD" id="cd07185">
    <property type="entry name" value="OmpA_C-like"/>
    <property type="match status" value="1"/>
</dbReference>
<keyword evidence="1" id="KW-0472">Membrane</keyword>
<dbReference type="InterPro" id="IPR036737">
    <property type="entry name" value="OmpA-like_sf"/>
</dbReference>
<keyword evidence="4" id="KW-1185">Reference proteome</keyword>
<evidence type="ECO:0000256" key="1">
    <source>
        <dbReference type="PROSITE-ProRule" id="PRU00473"/>
    </source>
</evidence>
<dbReference type="EMBL" id="JAFHLB010000008">
    <property type="protein sequence ID" value="MBN3577696.1"/>
    <property type="molecule type" value="Genomic_DNA"/>
</dbReference>
<dbReference type="PANTHER" id="PTHR30329">
    <property type="entry name" value="STATOR ELEMENT OF FLAGELLAR MOTOR COMPLEX"/>
    <property type="match status" value="1"/>
</dbReference>
<evidence type="ECO:0000259" key="2">
    <source>
        <dbReference type="PROSITE" id="PS51123"/>
    </source>
</evidence>
<name>A0ABS3A1P4_9VIBR</name>
<evidence type="ECO:0000313" key="4">
    <source>
        <dbReference type="Proteomes" id="UP000779070"/>
    </source>
</evidence>
<dbReference type="PANTHER" id="PTHR30329:SF21">
    <property type="entry name" value="LIPOPROTEIN YIAD-RELATED"/>
    <property type="match status" value="1"/>
</dbReference>
<gene>
    <name evidence="3" type="ORF">JYA62_08395</name>
</gene>
<reference evidence="3 4" key="1">
    <citation type="submission" date="2021-02" db="EMBL/GenBank/DDBJ databases">
        <title>Draft Genome Sequences of 5 Vibrio neptunius Strains Isolated From of Bivalve Hatcheries.</title>
        <authorList>
            <person name="Galvis F."/>
            <person name="Barja J.L."/>
            <person name="Lemos M.L."/>
            <person name="Balado M."/>
        </authorList>
    </citation>
    <scope>NUCLEOTIDE SEQUENCE [LARGE SCALE GENOMIC DNA]</scope>
    <source>
        <strain evidence="3 4">PP-145.98</strain>
    </source>
</reference>
<dbReference type="InterPro" id="IPR050330">
    <property type="entry name" value="Bact_OuterMem_StrucFunc"/>
</dbReference>
<evidence type="ECO:0000313" key="3">
    <source>
        <dbReference type="EMBL" id="MBN3577696.1"/>
    </source>
</evidence>
<sequence length="1580" mass="177535">MSTSPVDKAIPLPANYYLFGVYFPATRSQNGKDEKISYPTWHAETSLIENQEITNVRPLARVPLLNVTDSDNPELWATRHDFKLSQINHGQPDEHGVYEALKPESPIHVLGSPIAKSEKRQYRFRFPPLPLLASLADLSTKELNDKITQLGNALGNSEAQLTLTTISPAQLAPPYSRDASGQLTADQQAYNAWHQTVSEPLEGFVLPVVASCAVVFSDRGYFDATVSLYKFQVTKQAGTEVGEYVPIGPSVQAVLPKDELAEDAKQYPCALFHLDPAEFDEGLYSIRVEFNPNLMKEIPDFIKTANIEEKQFGLNTGYQYELRENITFSSQTPLGQFAIVSGDMISLEESLMYQYPQYFTHMKHYLTGNAQGQAATTPAARSIALLKDIRDASVELGAGLMSGSLQQTLGEDGRQAVLNNVSKLYWNAVKSELPEAMQAAGELYYGVYSTKEALDNLRSLQNPATANVGLKALFTAKVFDQQTALAQGLSSAIESRLGARRVVAGRVVEAWLSGGATLGLNVIGTIGSVADLYTKGKTVVEMAQKAKETKQDIGEVAYDYLDKIPVWNTSRDYQQQKIEQALEKARAGNSDIAATMVNNRRGAGIKIEFSFNSRKSELEHNEPVFVELASALAEVLESESNLRVEIEGHACQVDSEEANMKVAAERANYAKQLLEKSDVFKDRISLAVFGESEPIYIPKKGESIDRNNPNLRQNRRVEIRIYMSSLDVVFHPSRYGSQAMERSRLAVEAAMKAEDKAEVELRKAIFEGVVDVASYLPVIAPVARGVLLITEANKALTSAIKFIDNAFLDSFFTDLNQKHDVVRELERLSKIHMELLAKLRNTNIDLEFTCHTYKELVAYLDSEKAQKELLKRYQLRALAMNGLILLLADLGVKAKHRSDESFENLVERYQVQQYIEHYILSDNWSVNTIRGTTLAADWKNRCDDEYYDKLLKNMPDGSRGMPLPRRSDALAGFHPYSYSPLASDSKASGAFNRVFPVQTTLYDHAEESLFKHFSQSFNPQVYELKQEAIGYCRVLIQSAAKTPQDKPAWLTYRDWIQQAEHAHIGPYDKVKVQIILKSEYDTPSMVTIGYDRVDGYNIQGPAFSDWMLPMKASDFELNDDIKRYYRDHQLDDDGVLIAIEHTPCYRFGEVMLDGLKPITSKARLLLTDTLLGPLTSGPHAVLNYGDSDSFTRYVAAGGFRNMRYSMAIRQKDGKSAFHLPLVFEQGEANKEDNEMQVGVLTTEDKYVLLQTYVGDRYLKLRERDLLLESFTLRSEEGSKNTIPVLHGIKQQVVAIETQVSGLNFFNQPKWYQSADNIMRDGFRWGNRGKEDPASIYMLLLGENHEKDTYQRLEMDWKSVNMCMQLELDGYDEKVKGPIYFTKMHHVGGFTHHAGQWSFSASAEVDSLNEMPSLQGFLDQAIKRLKAENDLSRGKDYVVYCMRFELGYVSPTGLNLKGLRPFGQVIQPSNSIYDSGSPELSVAHLKQVGLVGGEDYDKHRDLVICVPSLTESGTANDHYFGDMPWLVTKDSCADGVDKSAAETWKKYDQDKRKKWVRDWIEKQPTLVLAPKPLEKSLDDPN</sequence>
<dbReference type="InterPro" id="IPR006665">
    <property type="entry name" value="OmpA-like"/>
</dbReference>
<proteinExistence type="predicted"/>
<accession>A0ABS3A1P4</accession>
<dbReference type="Gene3D" id="3.30.1330.60">
    <property type="entry name" value="OmpA-like domain"/>
    <property type="match status" value="1"/>
</dbReference>
<dbReference type="Pfam" id="PF00691">
    <property type="entry name" value="OmpA"/>
    <property type="match status" value="1"/>
</dbReference>
<organism evidence="3 4">
    <name type="scientific">Vibrio neptunius</name>
    <dbReference type="NCBI Taxonomy" id="170651"/>
    <lineage>
        <taxon>Bacteria</taxon>
        <taxon>Pseudomonadati</taxon>
        <taxon>Pseudomonadota</taxon>
        <taxon>Gammaproteobacteria</taxon>
        <taxon>Vibrionales</taxon>
        <taxon>Vibrionaceae</taxon>
        <taxon>Vibrio</taxon>
    </lineage>
</organism>